<sequence>MEITGAVLERCGAPGPYAESMPLTLGP</sequence>
<gene>
    <name evidence="1" type="ORF">SAMN05216298_0001</name>
</gene>
<accession>A0A1G9MW17</accession>
<feature type="non-terminal residue" evidence="1">
    <location>
        <position position="27"/>
    </location>
</feature>
<keyword evidence="2" id="KW-1185">Reference proteome</keyword>
<evidence type="ECO:0000313" key="2">
    <source>
        <dbReference type="Proteomes" id="UP000198662"/>
    </source>
</evidence>
<dbReference type="EMBL" id="FNGF01000010">
    <property type="protein sequence ID" value="SDL78486.1"/>
    <property type="molecule type" value="Genomic_DNA"/>
</dbReference>
<dbReference type="Proteomes" id="UP000198662">
    <property type="component" value="Unassembled WGS sequence"/>
</dbReference>
<organism evidence="1 2">
    <name type="scientific">Glycomyces sambucus</name>
    <dbReference type="NCBI Taxonomy" id="380244"/>
    <lineage>
        <taxon>Bacteria</taxon>
        <taxon>Bacillati</taxon>
        <taxon>Actinomycetota</taxon>
        <taxon>Actinomycetes</taxon>
        <taxon>Glycomycetales</taxon>
        <taxon>Glycomycetaceae</taxon>
        <taxon>Glycomyces</taxon>
    </lineage>
</organism>
<name>A0A1G9MW17_9ACTN</name>
<dbReference type="AlphaFoldDB" id="A0A1G9MW17"/>
<protein>
    <submittedName>
        <fullName evidence="1">Uncharacterized protein</fullName>
    </submittedName>
</protein>
<reference evidence="2" key="1">
    <citation type="submission" date="2016-10" db="EMBL/GenBank/DDBJ databases">
        <authorList>
            <person name="Varghese N."/>
            <person name="Submissions S."/>
        </authorList>
    </citation>
    <scope>NUCLEOTIDE SEQUENCE [LARGE SCALE GENOMIC DNA]</scope>
    <source>
        <strain evidence="2">CGMCC 4.3147</strain>
    </source>
</reference>
<evidence type="ECO:0000313" key="1">
    <source>
        <dbReference type="EMBL" id="SDL78486.1"/>
    </source>
</evidence>
<proteinExistence type="predicted"/>